<evidence type="ECO:0000256" key="3">
    <source>
        <dbReference type="ARBA" id="ARBA00022980"/>
    </source>
</evidence>
<feature type="region of interest" description="Disordered" evidence="8">
    <location>
        <begin position="285"/>
        <end position="315"/>
    </location>
</feature>
<evidence type="ECO:0000256" key="4">
    <source>
        <dbReference type="ARBA" id="ARBA00023128"/>
    </source>
</evidence>
<feature type="region of interest" description="Disordered" evidence="8">
    <location>
        <begin position="345"/>
        <end position="391"/>
    </location>
</feature>
<dbReference type="AlphaFoldDB" id="A0A9E7KKE6"/>
<evidence type="ECO:0000313" key="9">
    <source>
        <dbReference type="EMBL" id="URE22042.1"/>
    </source>
</evidence>
<feature type="compositionally biased region" description="Low complexity" evidence="8">
    <location>
        <begin position="357"/>
        <end position="375"/>
    </location>
</feature>
<evidence type="ECO:0000256" key="6">
    <source>
        <dbReference type="ARBA" id="ARBA00033752"/>
    </source>
</evidence>
<dbReference type="PANTHER" id="PTHR28595:SF1">
    <property type="entry name" value="LARGE RIBOSOMAL SUBUNIT PROTEIN ML54"/>
    <property type="match status" value="1"/>
</dbReference>
<dbReference type="Pfam" id="PF08561">
    <property type="entry name" value="Ribosomal_L37"/>
    <property type="match status" value="1"/>
</dbReference>
<dbReference type="GO" id="GO:0003735">
    <property type="term" value="F:structural constituent of ribosome"/>
    <property type="evidence" value="ECO:0007669"/>
    <property type="project" value="TreeGrafter"/>
</dbReference>
<keyword evidence="4" id="KW-0496">Mitochondrion</keyword>
<comment type="subcellular location">
    <subcellularLocation>
        <location evidence="1">Mitochondrion</location>
    </subcellularLocation>
</comment>
<evidence type="ECO:0000256" key="5">
    <source>
        <dbReference type="ARBA" id="ARBA00023274"/>
    </source>
</evidence>
<evidence type="ECO:0000256" key="8">
    <source>
        <dbReference type="SAM" id="MobiDB-lite"/>
    </source>
</evidence>
<evidence type="ECO:0000256" key="7">
    <source>
        <dbReference type="ARBA" id="ARBA00035179"/>
    </source>
</evidence>
<keyword evidence="3" id="KW-0689">Ribosomal protein</keyword>
<evidence type="ECO:0000313" key="10">
    <source>
        <dbReference type="Proteomes" id="UP001055439"/>
    </source>
</evidence>
<keyword evidence="10" id="KW-1185">Reference proteome</keyword>
<dbReference type="OrthoDB" id="1929178at2759"/>
<organism evidence="9 10">
    <name type="scientific">Musa troglodytarum</name>
    <name type="common">fe'i banana</name>
    <dbReference type="NCBI Taxonomy" id="320322"/>
    <lineage>
        <taxon>Eukaryota</taxon>
        <taxon>Viridiplantae</taxon>
        <taxon>Streptophyta</taxon>
        <taxon>Embryophyta</taxon>
        <taxon>Tracheophyta</taxon>
        <taxon>Spermatophyta</taxon>
        <taxon>Magnoliopsida</taxon>
        <taxon>Liliopsida</taxon>
        <taxon>Zingiberales</taxon>
        <taxon>Musaceae</taxon>
        <taxon>Musa</taxon>
    </lineage>
</organism>
<dbReference type="InterPro" id="IPR013870">
    <property type="entry name" value="Ribosomal_mL54"/>
</dbReference>
<keyword evidence="5" id="KW-0687">Ribonucleoprotein</keyword>
<dbReference type="GO" id="GO:0005762">
    <property type="term" value="C:mitochondrial large ribosomal subunit"/>
    <property type="evidence" value="ECO:0007669"/>
    <property type="project" value="TreeGrafter"/>
</dbReference>
<proteinExistence type="inferred from homology"/>
<name>A0A9E7KKE6_9LILI</name>
<comment type="similarity">
    <text evidence="6">Belongs to the mitochondrion-specific ribosomal protein mL54 family.</text>
</comment>
<dbReference type="PANTHER" id="PTHR28595">
    <property type="entry name" value="39S RIBOSOMAL PROTEIN L54, MITOCHONDRIAL"/>
    <property type="match status" value="1"/>
</dbReference>
<keyword evidence="2" id="KW-0809">Transit peptide</keyword>
<reference evidence="9" key="1">
    <citation type="submission" date="2022-05" db="EMBL/GenBank/DDBJ databases">
        <title>The Musa troglodytarum L. genome provides insights into the mechanism of non-climacteric behaviour and enrichment of carotenoids.</title>
        <authorList>
            <person name="Wang J."/>
        </authorList>
    </citation>
    <scope>NUCLEOTIDE SEQUENCE</scope>
    <source>
        <tissue evidence="9">Leaf</tissue>
    </source>
</reference>
<sequence length="424" mass="44692">MVVNITFRELECISLLSHCLDSKRLQVNRGRGSGVLKRLGRRGISITNKAAQLVGVRGFAIASGKGKKGPKGGPSHAPKASVISEEVKSTTVAGANILKDGADPKIMPDSEYPDWLWCLLDKCPTLSELRRKDSESLPFEDLKRFVKLDNRARIKENNAARAKTSGGVELFSASGDEKVGWSSDRDRRAFGSSEEMRAKVASPLRNSPLSFALFAAGLAEKEDLGMAAEVSSTATTLGAHKEEAEGESELVTRDLLGGGAAGDVDLQLHVPAGWPTRIDLASGKASLEQRDPNPAPRHLHDLNLSPPSPPVASLGLKLASPSAEYQSVCTLEKVKSALERESRLVATTGPASPPPSSSTTTTTSSSSSSSSSSTSTKRRAPTSPDEDGAAGSTMAVAACPVLRVVRSGFKKTLLICSSSANLYG</sequence>
<dbReference type="Proteomes" id="UP001055439">
    <property type="component" value="Chromosome 7"/>
</dbReference>
<evidence type="ECO:0000256" key="2">
    <source>
        <dbReference type="ARBA" id="ARBA00022946"/>
    </source>
</evidence>
<protein>
    <recommendedName>
        <fullName evidence="7">Large ribosomal subunit protein mL54</fullName>
    </recommendedName>
</protein>
<evidence type="ECO:0000256" key="1">
    <source>
        <dbReference type="ARBA" id="ARBA00004173"/>
    </source>
</evidence>
<accession>A0A9E7KKE6</accession>
<dbReference type="EMBL" id="CP097509">
    <property type="protein sequence ID" value="URE22042.1"/>
    <property type="molecule type" value="Genomic_DNA"/>
</dbReference>
<gene>
    <name evidence="9" type="ORF">MUK42_10893</name>
</gene>